<evidence type="ECO:0000256" key="1">
    <source>
        <dbReference type="SAM" id="MobiDB-lite"/>
    </source>
</evidence>
<dbReference type="RefSeq" id="WP_089225168.1">
    <property type="nucleotide sequence ID" value="NZ_FZOF01000008.1"/>
</dbReference>
<gene>
    <name evidence="2" type="ORF">SAMN05216252_108342</name>
</gene>
<name>A0A239HF38_9ACTN</name>
<reference evidence="2 3" key="1">
    <citation type="submission" date="2017-06" db="EMBL/GenBank/DDBJ databases">
        <authorList>
            <person name="Kim H.J."/>
            <person name="Triplett B.A."/>
        </authorList>
    </citation>
    <scope>NUCLEOTIDE SEQUENCE [LARGE SCALE GENOMIC DNA]</scope>
    <source>
        <strain evidence="2 3">CGMCC 4.1858</strain>
    </source>
</reference>
<feature type="compositionally biased region" description="Basic and acidic residues" evidence="1">
    <location>
        <begin position="61"/>
        <end position="75"/>
    </location>
</feature>
<dbReference type="AlphaFoldDB" id="A0A239HF38"/>
<dbReference type="EMBL" id="FZOF01000008">
    <property type="protein sequence ID" value="SNS79987.1"/>
    <property type="molecule type" value="Genomic_DNA"/>
</dbReference>
<dbReference type="SUPFAM" id="SSF55961">
    <property type="entry name" value="Bet v1-like"/>
    <property type="match status" value="1"/>
</dbReference>
<keyword evidence="3" id="KW-1185">Reference proteome</keyword>
<organism evidence="2 3">
    <name type="scientific">Actinacidiphila glaucinigra</name>
    <dbReference type="NCBI Taxonomy" id="235986"/>
    <lineage>
        <taxon>Bacteria</taxon>
        <taxon>Bacillati</taxon>
        <taxon>Actinomycetota</taxon>
        <taxon>Actinomycetes</taxon>
        <taxon>Kitasatosporales</taxon>
        <taxon>Streptomycetaceae</taxon>
        <taxon>Actinacidiphila</taxon>
    </lineage>
</organism>
<proteinExistence type="predicted"/>
<sequence length="146" mass="16318">MSRLEEQIDLNVPTEVAWRHLHRLEDYPQFVGGVREASAAGDGRARLGVSGTGGDSLDAEFSDRTKARSDTREMTWRTSGGAEITGTCSVLPIDEQHSRVQVRMEYDPAEIRDAFGGPKGFAQVSAIERTVRDDLERFKDLVEREH</sequence>
<accession>A0A239HF38</accession>
<dbReference type="Proteomes" id="UP000198280">
    <property type="component" value="Unassembled WGS sequence"/>
</dbReference>
<dbReference type="Pfam" id="PF10604">
    <property type="entry name" value="Polyketide_cyc2"/>
    <property type="match status" value="1"/>
</dbReference>
<feature type="region of interest" description="Disordered" evidence="1">
    <location>
        <begin position="45"/>
        <end position="77"/>
    </location>
</feature>
<protein>
    <submittedName>
        <fullName evidence="2">Polyketide cyclase / dehydrase and lipid transport</fullName>
    </submittedName>
</protein>
<dbReference type="Gene3D" id="3.30.530.20">
    <property type="match status" value="1"/>
</dbReference>
<evidence type="ECO:0000313" key="2">
    <source>
        <dbReference type="EMBL" id="SNS79987.1"/>
    </source>
</evidence>
<dbReference type="InterPro" id="IPR019587">
    <property type="entry name" value="Polyketide_cyclase/dehydratase"/>
</dbReference>
<dbReference type="OrthoDB" id="3695445at2"/>
<dbReference type="InterPro" id="IPR023393">
    <property type="entry name" value="START-like_dom_sf"/>
</dbReference>
<evidence type="ECO:0000313" key="3">
    <source>
        <dbReference type="Proteomes" id="UP000198280"/>
    </source>
</evidence>